<name>A0A418SM81_9RHOB</name>
<dbReference type="AlphaFoldDB" id="A0A418SM81"/>
<dbReference type="Proteomes" id="UP000284202">
    <property type="component" value="Unassembled WGS sequence"/>
</dbReference>
<dbReference type="Pfam" id="PF14224">
    <property type="entry name" value="DUF4331"/>
    <property type="match status" value="1"/>
</dbReference>
<reference evidence="2" key="1">
    <citation type="submission" date="2018-09" db="EMBL/GenBank/DDBJ databases">
        <title>Acidovorax cavernicola nov. sp. isolated from Gruta de las Maravillas (Aracena, Spain).</title>
        <authorList>
            <person name="Jurado V."/>
            <person name="Gutierrez-Patricio S."/>
            <person name="Gonzalez-Pimentel J.L."/>
            <person name="Miller A.Z."/>
            <person name="Laiz L."/>
            <person name="Saiz-Jimenez C."/>
        </authorList>
    </citation>
    <scope>NUCLEOTIDE SEQUENCE [LARGE SCALE GENOMIC DNA]</scope>
    <source>
        <strain evidence="2">1011MAR3C25</strain>
    </source>
</reference>
<dbReference type="InterPro" id="IPR006311">
    <property type="entry name" value="TAT_signal"/>
</dbReference>
<keyword evidence="2" id="KW-1185">Reference proteome</keyword>
<dbReference type="InterPro" id="IPR025566">
    <property type="entry name" value="DUF4331"/>
</dbReference>
<proteinExistence type="predicted"/>
<evidence type="ECO:0000313" key="1">
    <source>
        <dbReference type="EMBL" id="RJE82068.1"/>
    </source>
</evidence>
<organism evidence="1 2">
    <name type="scientific">Paracoccus onubensis</name>
    <dbReference type="NCBI Taxonomy" id="1675788"/>
    <lineage>
        <taxon>Bacteria</taxon>
        <taxon>Pseudomonadati</taxon>
        <taxon>Pseudomonadota</taxon>
        <taxon>Alphaproteobacteria</taxon>
        <taxon>Rhodobacterales</taxon>
        <taxon>Paracoccaceae</taxon>
        <taxon>Paracoccus</taxon>
    </lineage>
</organism>
<dbReference type="RefSeq" id="WP_119751961.1">
    <property type="nucleotide sequence ID" value="NZ_QZCG01000020.1"/>
</dbReference>
<dbReference type="PROSITE" id="PS51318">
    <property type="entry name" value="TAT"/>
    <property type="match status" value="1"/>
</dbReference>
<accession>A0A418SM81</accession>
<comment type="caution">
    <text evidence="1">The sequence shown here is derived from an EMBL/GenBank/DDBJ whole genome shotgun (WGS) entry which is preliminary data.</text>
</comment>
<protein>
    <submittedName>
        <fullName evidence="1">DUF4331 domain-containing protein</fullName>
    </submittedName>
</protein>
<dbReference type="OrthoDB" id="525451at2"/>
<evidence type="ECO:0000313" key="2">
    <source>
        <dbReference type="Proteomes" id="UP000284202"/>
    </source>
</evidence>
<sequence>MTSVSRRSVLLSSAVLLLGNGMIAGGALASNHFETMLVRDTPDLNITDMYVFPNPARDHTVVIIDVNSQPDMDGKNPYHRDALYNIHLALNDEYDKGMTLSFTFDGLKGKAYLLDHPNGDVGATGAEIGAVTVGQDVTFDNGIRILAGLAKDPFFGNSPALGIFRAQQAQGSYDPELWGKASGQNIFSGRICAPIVAEIPNTLLGDGDIRVFSTSAYRNDGVWEQAQYVGLPLVAHITLFESEVLKSAYARTRPTSQEEFRSIMAARIARSAAFANSQKAPFAYADETTDRLVPNVQRYKPGSDAVFTTETLNGRPLDADAMSVMLTLLIGEPTDQKIENPGLYTDSFPYIIPVSAG</sequence>
<dbReference type="EMBL" id="QZCG01000020">
    <property type="protein sequence ID" value="RJE82068.1"/>
    <property type="molecule type" value="Genomic_DNA"/>
</dbReference>
<gene>
    <name evidence="1" type="ORF">D3P04_21650</name>
</gene>